<dbReference type="CDD" id="cd00882">
    <property type="entry name" value="Ras_like_GTPase"/>
    <property type="match status" value="1"/>
</dbReference>
<evidence type="ECO:0000313" key="3">
    <source>
        <dbReference type="Proteomes" id="UP000241474"/>
    </source>
</evidence>
<name>A0A0G2Y6I7_MIMIV</name>
<dbReference type="SUPFAM" id="SSF52540">
    <property type="entry name" value="P-loop containing nucleoside triphosphate hydrolases"/>
    <property type="match status" value="1"/>
</dbReference>
<evidence type="ECO:0000313" key="2">
    <source>
        <dbReference type="EMBL" id="AKI79397.1"/>
    </source>
</evidence>
<feature type="domain" description="Dynamin N-terminal" evidence="1">
    <location>
        <begin position="10"/>
        <end position="175"/>
    </location>
</feature>
<sequence length="592" mass="69109">MKIENIEINIGIFGNVSVGKSSLVNCILGKKLSEIGCSKTTFVPQAYTNFGNREYHLESIRHLNEMANDQAKTINSTDKIKHVMHYIDKFSLLEDSRNGINDKIDSMFKIIIWDMPGFDTTHHGNMYLDWLSTNIKIFDIIVYVTEIMDDNLTMFDMLVSYVRKYDIKMICVVNKCDNMKLDKDSSVISLGTIDHDNRYIKINNMMANYATQYSIGNNNYITPFLPISVQNYEYFGNNLLLKNCDNDFGFEIFIASIINAINNHKLYFAVKHINRHIKVSKSKSMIDIIEYSRIVRKCNAQSRFIDISSGYNLSKYNLSENFWNLIRDTITSHASKIVQKCVKVVNDGKNIGFRSFDDVNIDIQVFLSFVNSVEIFKDFDNYPNNLVEYYRIKVISNLLNIYDVIADFEYTNQHYLDISNIFLYLELIKEHMRTEFDNYALKFIYTHRNIKTFESHYQESLINILKFIADNLSCCLSRNKFTSIVCMILINKQLYMKNKNNYLQYIISVKKLIKSVIKPTITINYIGPLDILIETTKKNVSIAISDNRLSSFYKQDINMFTVNNQLNNFYLGDTFDISVDFEKKILELVKFE</sequence>
<protein>
    <submittedName>
        <fullName evidence="2">Putative GTPase</fullName>
    </submittedName>
</protein>
<organismHost>
    <name type="scientific">Acanthamoeba polyphaga</name>
    <name type="common">Amoeba</name>
    <dbReference type="NCBI Taxonomy" id="5757"/>
</organismHost>
<dbReference type="Proteomes" id="UP000241474">
    <property type="component" value="Segment"/>
</dbReference>
<dbReference type="InterPro" id="IPR027417">
    <property type="entry name" value="P-loop_NTPase"/>
</dbReference>
<dbReference type="EMBL" id="KM982401">
    <property type="protein sequence ID" value="AKI79397.1"/>
    <property type="molecule type" value="Genomic_DNA"/>
</dbReference>
<dbReference type="Pfam" id="PF00350">
    <property type="entry name" value="Dynamin_N"/>
    <property type="match status" value="1"/>
</dbReference>
<dbReference type="NCBIfam" id="TIGR00231">
    <property type="entry name" value="small_GTP"/>
    <property type="match status" value="1"/>
</dbReference>
<proteinExistence type="predicted"/>
<dbReference type="InterPro" id="IPR005225">
    <property type="entry name" value="Small_GTP-bd"/>
</dbReference>
<evidence type="ECO:0000259" key="1">
    <source>
        <dbReference type="Pfam" id="PF00350"/>
    </source>
</evidence>
<accession>A0A0G2Y6I7</accession>
<dbReference type="Gene3D" id="3.40.50.300">
    <property type="entry name" value="P-loop containing nucleotide triphosphate hydrolases"/>
    <property type="match status" value="1"/>
</dbReference>
<reference evidence="2 3" key="1">
    <citation type="submission" date="2014-10" db="EMBL/GenBank/DDBJ databases">
        <title>Pan-genome analysis of Brazilian lineage A amoebal mimiviruses.</title>
        <authorList>
            <person name="Assis F.L."/>
            <person name="Abrahao J.S."/>
            <person name="Kroon E.G."/>
            <person name="Dornas F.P."/>
            <person name="Andrade K.R."/>
            <person name="Borato P.V.M."/>
            <person name="Pilotto M.R."/>
            <person name="Benamar S."/>
            <person name="LaScola B."/>
            <person name="Colson P."/>
        </authorList>
    </citation>
    <scope>NUCLEOTIDE SEQUENCE [LARGE SCALE GENOMIC DNA]</scope>
    <source>
        <strain evidence="2 3">Oyster</strain>
    </source>
</reference>
<organism evidence="2 3">
    <name type="scientific">Acanthamoeba polyphaga mimivirus</name>
    <name type="common">APMV</name>
    <dbReference type="NCBI Taxonomy" id="212035"/>
    <lineage>
        <taxon>Viruses</taxon>
        <taxon>Varidnaviria</taxon>
        <taxon>Bamfordvirae</taxon>
        <taxon>Nucleocytoviricota</taxon>
        <taxon>Megaviricetes</taxon>
        <taxon>Imitervirales</taxon>
        <taxon>Mimiviridae</taxon>
        <taxon>Megamimivirinae</taxon>
        <taxon>Mimivirus</taxon>
        <taxon>Mimivirus bradfordmassiliense</taxon>
    </lineage>
</organism>
<dbReference type="InterPro" id="IPR045063">
    <property type="entry name" value="Dynamin_N"/>
</dbReference>
<dbReference type="GO" id="GO:0005525">
    <property type="term" value="F:GTP binding"/>
    <property type="evidence" value="ECO:0007669"/>
    <property type="project" value="InterPro"/>
</dbReference>